<dbReference type="STRING" id="139420.A0A371CVF1"/>
<gene>
    <name evidence="2" type="ORF">OH76DRAFT_1487217</name>
</gene>
<protein>
    <submittedName>
        <fullName evidence="2">Uncharacterized protein</fullName>
    </submittedName>
</protein>
<feature type="compositionally biased region" description="Low complexity" evidence="1">
    <location>
        <begin position="248"/>
        <end position="263"/>
    </location>
</feature>
<feature type="compositionally biased region" description="Basic and acidic residues" evidence="1">
    <location>
        <begin position="397"/>
        <end position="428"/>
    </location>
</feature>
<evidence type="ECO:0000256" key="1">
    <source>
        <dbReference type="SAM" id="MobiDB-lite"/>
    </source>
</evidence>
<feature type="region of interest" description="Disordered" evidence="1">
    <location>
        <begin position="138"/>
        <end position="231"/>
    </location>
</feature>
<name>A0A371CVF1_9APHY</name>
<accession>A0A371CVF1</accession>
<reference evidence="2 3" key="1">
    <citation type="journal article" date="2018" name="Biotechnol. Biofuels">
        <title>Integrative visual omics of the white-rot fungus Polyporus brumalis exposes the biotechnological potential of its oxidative enzymes for delignifying raw plant biomass.</title>
        <authorList>
            <person name="Miyauchi S."/>
            <person name="Rancon A."/>
            <person name="Drula E."/>
            <person name="Hage H."/>
            <person name="Chaduli D."/>
            <person name="Favel A."/>
            <person name="Grisel S."/>
            <person name="Henrissat B."/>
            <person name="Herpoel-Gimbert I."/>
            <person name="Ruiz-Duenas F.J."/>
            <person name="Chevret D."/>
            <person name="Hainaut M."/>
            <person name="Lin J."/>
            <person name="Wang M."/>
            <person name="Pangilinan J."/>
            <person name="Lipzen A."/>
            <person name="Lesage-Meessen L."/>
            <person name="Navarro D."/>
            <person name="Riley R."/>
            <person name="Grigoriev I.V."/>
            <person name="Zhou S."/>
            <person name="Raouche S."/>
            <person name="Rosso M.N."/>
        </authorList>
    </citation>
    <scope>NUCLEOTIDE SEQUENCE [LARGE SCALE GENOMIC DNA]</scope>
    <source>
        <strain evidence="2 3">BRFM 1820</strain>
    </source>
</reference>
<evidence type="ECO:0000313" key="2">
    <source>
        <dbReference type="EMBL" id="RDX44264.1"/>
    </source>
</evidence>
<dbReference type="EMBL" id="KZ857452">
    <property type="protein sequence ID" value="RDX44264.1"/>
    <property type="molecule type" value="Genomic_DNA"/>
</dbReference>
<keyword evidence="3" id="KW-1185">Reference proteome</keyword>
<feature type="compositionally biased region" description="Polar residues" evidence="1">
    <location>
        <begin position="273"/>
        <end position="282"/>
    </location>
</feature>
<feature type="compositionally biased region" description="Polar residues" evidence="1">
    <location>
        <begin position="186"/>
        <end position="209"/>
    </location>
</feature>
<dbReference type="Proteomes" id="UP000256964">
    <property type="component" value="Unassembled WGS sequence"/>
</dbReference>
<dbReference type="AlphaFoldDB" id="A0A371CVF1"/>
<organism evidence="2 3">
    <name type="scientific">Lentinus brumalis</name>
    <dbReference type="NCBI Taxonomy" id="2498619"/>
    <lineage>
        <taxon>Eukaryota</taxon>
        <taxon>Fungi</taxon>
        <taxon>Dikarya</taxon>
        <taxon>Basidiomycota</taxon>
        <taxon>Agaricomycotina</taxon>
        <taxon>Agaricomycetes</taxon>
        <taxon>Polyporales</taxon>
        <taxon>Polyporaceae</taxon>
        <taxon>Lentinus</taxon>
    </lineage>
</organism>
<proteinExistence type="predicted"/>
<feature type="region of interest" description="Disordered" evidence="1">
    <location>
        <begin position="246"/>
        <end position="428"/>
    </location>
</feature>
<evidence type="ECO:0000313" key="3">
    <source>
        <dbReference type="Proteomes" id="UP000256964"/>
    </source>
</evidence>
<sequence length="644" mass="71193">MSNPSSATPPRFLGGVMPGMLDPSQPSRILIHPSASLHFATFDPLTGRGQGNPAVDAPAVGFPKRIVVESVPGVGNRWCFVPAARLAPGVWSEGIFPRFVMICGDLVICSQEQWDIHKLDPLYDCYVPAHPNIPMITRYGPAPAESISTVGRRKRRARSPVSEADSPPKPARKYRKTGPKAEEPASNASTTTAYTMSESSTADTVTPSVSHPPKSAKSKGKQKATVEDDDEVTSIPASWFTDFAHEGSASASTTTSTPFPSASGMPGKEQAPSVATSSTSAMSIVDEGSFVHNSAPLDSSASGAAGAPFPETVHPGAPFQEALHPNASSSRGGFTPHKQKLTRDPSIIDLTMEDAFEDYTPTPRDNPIPKRTASDDSEGDSPYHPNKRARTQPAPPYDKKAAERHRERRKTQERDRAEVKVKEQERRQQQIWEDILGSSSSIPLLDARERLRASRAAAAAAEAAREASDPIYRANAERLRAEAAAKAEAEHRERERRERREDERQKRRALASSRWAVGPWTEERAILRYITLCEEFDALQFGEDVPADFEIIPWPILTNPSWLRPADISWQAVENFFSAARLRMESHHYKDFVTASHFRFHPDRWLSRNILKWVDDDDARQDMQQAVLACAQALTPIWRNARSM</sequence>
<feature type="region of interest" description="Disordered" evidence="1">
    <location>
        <begin position="483"/>
        <end position="503"/>
    </location>
</feature>
<dbReference type="OrthoDB" id="3265210at2759"/>